<keyword evidence="2" id="KW-1185">Reference proteome</keyword>
<name>A0ABS0SCK3_9HYPH</name>
<sequence length="95" mass="10788">MHIEDFKKAVSGVSPKGFEVLATFTLVLERGLKLFEVKLIKGPKDEYLVFPPDRRFGGAAWFMLPEMRSEVLRMALTEMDKAALERFAKLANLAK</sequence>
<dbReference type="RefSeq" id="WP_198475684.1">
    <property type="nucleotide sequence ID" value="NZ_JADGMQ010000003.1"/>
</dbReference>
<protein>
    <recommendedName>
        <fullName evidence="3">Competence protein TfoX</fullName>
    </recommendedName>
</protein>
<evidence type="ECO:0000313" key="1">
    <source>
        <dbReference type="EMBL" id="MBI1620380.1"/>
    </source>
</evidence>
<organism evidence="1 2">
    <name type="scientific">Aquamicrobium zhengzhouense</name>
    <dbReference type="NCBI Taxonomy" id="2781738"/>
    <lineage>
        <taxon>Bacteria</taxon>
        <taxon>Pseudomonadati</taxon>
        <taxon>Pseudomonadota</taxon>
        <taxon>Alphaproteobacteria</taxon>
        <taxon>Hyphomicrobiales</taxon>
        <taxon>Phyllobacteriaceae</taxon>
        <taxon>Aquamicrobium</taxon>
    </lineage>
</organism>
<gene>
    <name evidence="1" type="ORF">IOD40_06840</name>
</gene>
<comment type="caution">
    <text evidence="1">The sequence shown here is derived from an EMBL/GenBank/DDBJ whole genome shotgun (WGS) entry which is preliminary data.</text>
</comment>
<proteinExistence type="predicted"/>
<reference evidence="1 2" key="1">
    <citation type="submission" date="2020-10" db="EMBL/GenBank/DDBJ databases">
        <title>Aquamicrobium zhengzhouensis sp. nov., a exopolysaccharide producing bacterium isolated from farmland soil.</title>
        <authorList>
            <person name="Wang X."/>
        </authorList>
    </citation>
    <scope>NUCLEOTIDE SEQUENCE [LARGE SCALE GENOMIC DNA]</scope>
    <source>
        <strain evidence="2">cd-1</strain>
    </source>
</reference>
<dbReference type="Proteomes" id="UP000601789">
    <property type="component" value="Unassembled WGS sequence"/>
</dbReference>
<evidence type="ECO:0008006" key="3">
    <source>
        <dbReference type="Google" id="ProtNLM"/>
    </source>
</evidence>
<evidence type="ECO:0000313" key="2">
    <source>
        <dbReference type="Proteomes" id="UP000601789"/>
    </source>
</evidence>
<dbReference type="EMBL" id="JADGMQ010000003">
    <property type="protein sequence ID" value="MBI1620380.1"/>
    <property type="molecule type" value="Genomic_DNA"/>
</dbReference>
<accession>A0ABS0SCK3</accession>